<evidence type="ECO:0000313" key="7">
    <source>
        <dbReference type="Proteomes" id="UP000504603"/>
    </source>
</evidence>
<reference evidence="8" key="1">
    <citation type="submission" date="2025-08" db="UniProtKB">
        <authorList>
            <consortium name="RefSeq"/>
        </authorList>
    </citation>
    <scope>IDENTIFICATION</scope>
    <source>
        <strain evidence="8">OHB3-1</strain>
    </source>
</reference>
<dbReference type="AlphaFoldDB" id="A0A6J1CJR1"/>
<dbReference type="KEGG" id="mcha:111011809"/>
<organism evidence="7 8">
    <name type="scientific">Momordica charantia</name>
    <name type="common">Bitter gourd</name>
    <name type="synonym">Balsam pear</name>
    <dbReference type="NCBI Taxonomy" id="3673"/>
    <lineage>
        <taxon>Eukaryota</taxon>
        <taxon>Viridiplantae</taxon>
        <taxon>Streptophyta</taxon>
        <taxon>Embryophyta</taxon>
        <taxon>Tracheophyta</taxon>
        <taxon>Spermatophyta</taxon>
        <taxon>Magnoliopsida</taxon>
        <taxon>eudicotyledons</taxon>
        <taxon>Gunneridae</taxon>
        <taxon>Pentapetalae</taxon>
        <taxon>rosids</taxon>
        <taxon>fabids</taxon>
        <taxon>Cucurbitales</taxon>
        <taxon>Cucurbitaceae</taxon>
        <taxon>Momordiceae</taxon>
        <taxon>Momordica</taxon>
    </lineage>
</organism>
<dbReference type="InterPro" id="IPR001789">
    <property type="entry name" value="Sig_transdc_resp-reg_receiver"/>
</dbReference>
<dbReference type="PROSITE" id="PS50110">
    <property type="entry name" value="RESPONSE_REGULATORY"/>
    <property type="match status" value="1"/>
</dbReference>
<dbReference type="RefSeq" id="XP_022141397.1">
    <property type="nucleotide sequence ID" value="XM_022285705.1"/>
</dbReference>
<keyword evidence="2" id="KW-0805">Transcription regulation</keyword>
<dbReference type="InterPro" id="IPR011006">
    <property type="entry name" value="CheY-like_superfamily"/>
</dbReference>
<dbReference type="PANTHER" id="PTHR43874">
    <property type="entry name" value="TWO-COMPONENT RESPONSE REGULATOR"/>
    <property type="match status" value="1"/>
</dbReference>
<dbReference type="PANTHER" id="PTHR43874:SF96">
    <property type="entry name" value="TWO-COMPONENT RESPONSE REGULATOR ORR10-LIKE"/>
    <property type="match status" value="1"/>
</dbReference>
<evidence type="ECO:0000259" key="6">
    <source>
        <dbReference type="PROSITE" id="PS50110"/>
    </source>
</evidence>
<evidence type="ECO:0000256" key="1">
    <source>
        <dbReference type="ARBA" id="ARBA00023012"/>
    </source>
</evidence>
<keyword evidence="7" id="KW-1185">Reference proteome</keyword>
<protein>
    <submittedName>
        <fullName evidence="8">Two-component response regulator ARR17-like</fullName>
    </submittedName>
</protein>
<evidence type="ECO:0000313" key="8">
    <source>
        <dbReference type="RefSeq" id="XP_022141397.1"/>
    </source>
</evidence>
<dbReference type="GO" id="GO:0009736">
    <property type="term" value="P:cytokinin-activated signaling pathway"/>
    <property type="evidence" value="ECO:0007669"/>
    <property type="project" value="InterPro"/>
</dbReference>
<dbReference type="GO" id="GO:0000160">
    <property type="term" value="P:phosphorelay signal transduction system"/>
    <property type="evidence" value="ECO:0007669"/>
    <property type="project" value="UniProtKB-KW"/>
</dbReference>
<sequence length="220" mass="24623">MELKGDVAEVQQQQHFHVLAVDDSLIDRKLLEKLLRISSCEVTCVESGDKALRYLGLLDDFDKFSSSFSPPQVSQQQEVKVNLIMTDYCMPGMTGYDLLKRLKGSSWKDVPVVVMSSENEPSRINMCLEEGAEEFLLKPLQLSDVKKLEPHLQKSLSRSSAEIKEETVGIGIEIEIPAPDATDDENNSKEDSNNTFSKRKAAAPEPSERRPKLKELQAAV</sequence>
<feature type="region of interest" description="Disordered" evidence="5">
    <location>
        <begin position="172"/>
        <end position="220"/>
    </location>
</feature>
<dbReference type="Gene3D" id="3.40.50.2300">
    <property type="match status" value="1"/>
</dbReference>
<dbReference type="Pfam" id="PF00072">
    <property type="entry name" value="Response_reg"/>
    <property type="match status" value="1"/>
</dbReference>
<dbReference type="GeneID" id="111011809"/>
<feature type="modified residue" description="4-aspartylphosphate" evidence="4">
    <location>
        <position position="87"/>
    </location>
</feature>
<gene>
    <name evidence="8" type="primary">LOC111011809</name>
</gene>
<proteinExistence type="predicted"/>
<dbReference type="OrthoDB" id="60033at2759"/>
<feature type="domain" description="Response regulatory" evidence="6">
    <location>
        <begin position="17"/>
        <end position="153"/>
    </location>
</feature>
<evidence type="ECO:0000256" key="2">
    <source>
        <dbReference type="ARBA" id="ARBA00023015"/>
    </source>
</evidence>
<dbReference type="InterPro" id="IPR045279">
    <property type="entry name" value="ARR-like"/>
</dbReference>
<dbReference type="SMART" id="SM00448">
    <property type="entry name" value="REC"/>
    <property type="match status" value="1"/>
</dbReference>
<evidence type="ECO:0000256" key="4">
    <source>
        <dbReference type="PROSITE-ProRule" id="PRU00169"/>
    </source>
</evidence>
<dbReference type="CDD" id="cd17581">
    <property type="entry name" value="REC_typeA_ARR"/>
    <property type="match status" value="1"/>
</dbReference>
<evidence type="ECO:0000256" key="5">
    <source>
        <dbReference type="SAM" id="MobiDB-lite"/>
    </source>
</evidence>
<keyword evidence="1" id="KW-0902">Two-component regulatory system</keyword>
<feature type="compositionally biased region" description="Basic and acidic residues" evidence="5">
    <location>
        <begin position="206"/>
        <end position="220"/>
    </location>
</feature>
<name>A0A6J1CJR1_MOMCH</name>
<keyword evidence="4" id="KW-0597">Phosphoprotein</keyword>
<accession>A0A6J1CJR1</accession>
<keyword evidence="3" id="KW-0804">Transcription</keyword>
<dbReference type="SUPFAM" id="SSF52172">
    <property type="entry name" value="CheY-like"/>
    <property type="match status" value="1"/>
</dbReference>
<dbReference type="Proteomes" id="UP000504603">
    <property type="component" value="Unplaced"/>
</dbReference>
<evidence type="ECO:0000256" key="3">
    <source>
        <dbReference type="ARBA" id="ARBA00023163"/>
    </source>
</evidence>